<feature type="transmembrane region" description="Helical" evidence="1">
    <location>
        <begin position="49"/>
        <end position="67"/>
    </location>
</feature>
<proteinExistence type="predicted"/>
<protein>
    <submittedName>
        <fullName evidence="2">Uncharacterized protein</fullName>
    </submittedName>
</protein>
<sequence length="94" mass="10178">MHIRQAYELCCKYHGKIVCITDKKGRKHVGKITKVDRDMVWILPMKERGGYGLGFWGFGGGYGYGPFGYGGGGLGYGIALGAILGITLVSAFGW</sequence>
<keyword evidence="1" id="KW-0812">Transmembrane</keyword>
<dbReference type="eggNOG" id="ENOG50331PB">
    <property type="taxonomic scope" value="Bacteria"/>
</dbReference>
<comment type="caution">
    <text evidence="2">The sequence shown here is derived from an EMBL/GenBank/DDBJ whole genome shotgun (WGS) entry which is preliminary data.</text>
</comment>
<organism evidence="2 3">
    <name type="scientific">Ureibacillus massiliensis 4400831 = CIP 108448 = CCUG 49529</name>
    <dbReference type="NCBI Taxonomy" id="1211035"/>
    <lineage>
        <taxon>Bacteria</taxon>
        <taxon>Bacillati</taxon>
        <taxon>Bacillota</taxon>
        <taxon>Bacilli</taxon>
        <taxon>Bacillales</taxon>
        <taxon>Caryophanaceae</taxon>
        <taxon>Ureibacillus</taxon>
    </lineage>
</organism>
<dbReference type="Proteomes" id="UP000030595">
    <property type="component" value="Unassembled WGS sequence"/>
</dbReference>
<evidence type="ECO:0000313" key="3">
    <source>
        <dbReference type="Proteomes" id="UP000030595"/>
    </source>
</evidence>
<dbReference type="AlphaFoldDB" id="A0A0A3J1W0"/>
<reference evidence="2 3" key="1">
    <citation type="submission" date="2014-02" db="EMBL/GenBank/DDBJ databases">
        <title>Draft genome sequence of Lysinibacillus massiliensis CCUG 49529.</title>
        <authorList>
            <person name="Zhang F."/>
            <person name="Wang G."/>
            <person name="Zhang L."/>
        </authorList>
    </citation>
    <scope>NUCLEOTIDE SEQUENCE [LARGE SCALE GENOMIC DNA]</scope>
    <source>
        <strain evidence="2 3">CCUG 49529</strain>
    </source>
</reference>
<gene>
    <name evidence="2" type="ORF">CD30_07890</name>
</gene>
<evidence type="ECO:0000256" key="1">
    <source>
        <dbReference type="SAM" id="Phobius"/>
    </source>
</evidence>
<dbReference type="EMBL" id="JPVQ01000011">
    <property type="protein sequence ID" value="KGR90999.1"/>
    <property type="molecule type" value="Genomic_DNA"/>
</dbReference>
<feature type="transmembrane region" description="Helical" evidence="1">
    <location>
        <begin position="73"/>
        <end position="93"/>
    </location>
</feature>
<name>A0A0A3J1W0_9BACL</name>
<dbReference type="OrthoDB" id="2991597at2"/>
<keyword evidence="1" id="KW-1133">Transmembrane helix</keyword>
<accession>A0A0A3J1W0</accession>
<keyword evidence="3" id="KW-1185">Reference proteome</keyword>
<evidence type="ECO:0000313" key="2">
    <source>
        <dbReference type="EMBL" id="KGR90999.1"/>
    </source>
</evidence>
<keyword evidence="1" id="KW-0472">Membrane</keyword>
<dbReference type="RefSeq" id="WP_036174899.1">
    <property type="nucleotide sequence ID" value="NZ_AVCZ01000011.1"/>
</dbReference>